<evidence type="ECO:0000313" key="2">
    <source>
        <dbReference type="EMBL" id="MBC8569791.1"/>
    </source>
</evidence>
<evidence type="ECO:0000313" key="3">
    <source>
        <dbReference type="Proteomes" id="UP000660861"/>
    </source>
</evidence>
<keyword evidence="3" id="KW-1185">Reference proteome</keyword>
<organism evidence="2 3">
    <name type="scientific">Zongyangia hominis</name>
    <dbReference type="NCBI Taxonomy" id="2763677"/>
    <lineage>
        <taxon>Bacteria</taxon>
        <taxon>Bacillati</taxon>
        <taxon>Bacillota</taxon>
        <taxon>Clostridia</taxon>
        <taxon>Eubacteriales</taxon>
        <taxon>Oscillospiraceae</taxon>
        <taxon>Zongyangia</taxon>
    </lineage>
</organism>
<keyword evidence="1" id="KW-0472">Membrane</keyword>
<feature type="transmembrane region" description="Helical" evidence="1">
    <location>
        <begin position="45"/>
        <end position="64"/>
    </location>
</feature>
<dbReference type="Proteomes" id="UP000660861">
    <property type="component" value="Unassembled WGS sequence"/>
</dbReference>
<comment type="caution">
    <text evidence="2">The sequence shown here is derived from an EMBL/GenBank/DDBJ whole genome shotgun (WGS) entry which is preliminary data.</text>
</comment>
<feature type="transmembrane region" description="Helical" evidence="1">
    <location>
        <begin position="12"/>
        <end position="33"/>
    </location>
</feature>
<dbReference type="AlphaFoldDB" id="A0A926IA31"/>
<feature type="transmembrane region" description="Helical" evidence="1">
    <location>
        <begin position="221"/>
        <end position="238"/>
    </location>
</feature>
<accession>A0A926IA31</accession>
<proteinExistence type="predicted"/>
<gene>
    <name evidence="2" type="ORF">H8709_02990</name>
</gene>
<feature type="transmembrane region" description="Helical" evidence="1">
    <location>
        <begin position="165"/>
        <end position="183"/>
    </location>
</feature>
<name>A0A926IA31_9FIRM</name>
<sequence>MQLQKRESAGGGALSGLSLKVFGLLCMVADHIGEFLPGTPLWLRYIGRLSAPIFFFLMVEAFFHSRHVEKYLLRLLGCGVGMQFGNWLLVKLFHDDSGIPNNIFLGLAGCLLMVIFIDSFLRGKRRGISLVGVLLSMLFVLFTEAGFIGIAITLAFYFFHGTRGPLAAAYVVASLLASEVFLLQPASYYFQVNPQWMMVFAIVPLLLYNGKRGRNTPFVKYLFYVFYPLHIWVLYLIGQWM</sequence>
<dbReference type="Pfam" id="PF05857">
    <property type="entry name" value="TraX"/>
    <property type="match status" value="1"/>
</dbReference>
<protein>
    <submittedName>
        <fullName evidence="2">Conjugal transfer protein TraX</fullName>
    </submittedName>
</protein>
<keyword evidence="1" id="KW-0812">Transmembrane</keyword>
<reference evidence="2" key="1">
    <citation type="submission" date="2020-08" db="EMBL/GenBank/DDBJ databases">
        <title>Genome public.</title>
        <authorList>
            <person name="Liu C."/>
            <person name="Sun Q."/>
        </authorList>
    </citation>
    <scope>NUCLEOTIDE SEQUENCE</scope>
    <source>
        <strain evidence="2">NSJ-54</strain>
    </source>
</reference>
<keyword evidence="1" id="KW-1133">Transmembrane helix</keyword>
<feature type="transmembrane region" description="Helical" evidence="1">
    <location>
        <begin position="102"/>
        <end position="121"/>
    </location>
</feature>
<dbReference type="RefSeq" id="WP_262396878.1">
    <property type="nucleotide sequence ID" value="NZ_JACRTC010000001.1"/>
</dbReference>
<feature type="transmembrane region" description="Helical" evidence="1">
    <location>
        <begin position="71"/>
        <end position="90"/>
    </location>
</feature>
<evidence type="ECO:0000256" key="1">
    <source>
        <dbReference type="SAM" id="Phobius"/>
    </source>
</evidence>
<dbReference type="InterPro" id="IPR008875">
    <property type="entry name" value="TraX"/>
</dbReference>
<dbReference type="EMBL" id="JACRTC010000001">
    <property type="protein sequence ID" value="MBC8569791.1"/>
    <property type="molecule type" value="Genomic_DNA"/>
</dbReference>
<feature type="transmembrane region" description="Helical" evidence="1">
    <location>
        <begin position="133"/>
        <end position="159"/>
    </location>
</feature>